<evidence type="ECO:0000256" key="7">
    <source>
        <dbReference type="SAM" id="MobiDB-lite"/>
    </source>
</evidence>
<feature type="domain" description="Telomere-associated protein Rif1 N-terminal" evidence="8">
    <location>
        <begin position="86"/>
        <end position="458"/>
    </location>
</feature>
<dbReference type="HOGENOM" id="CLU_305477_0_0_1"/>
<dbReference type="Pfam" id="PF12231">
    <property type="entry name" value="Rif1_N"/>
    <property type="match status" value="1"/>
</dbReference>
<evidence type="ECO:0000256" key="6">
    <source>
        <dbReference type="ARBA" id="ARBA00023306"/>
    </source>
</evidence>
<dbReference type="InParanoid" id="C4JG90"/>
<dbReference type="PANTHER" id="PTHR22928">
    <property type="entry name" value="TELOMERE-ASSOCIATED PROTEIN RIF1"/>
    <property type="match status" value="1"/>
</dbReference>
<sequence length="971" mass="108936">MSPQPLSERGMKRVNFSPLTSYIRTPDISSSLAKTRCHLRSLRPSKQCKPAKSILKTSASVEPSDEPRSSPTDDLPGMVDSILHQLAGDCRVSRTDAYMQLLGSLATYSDLPETEVLAGKMDLLTQYIRRDVTAGSSNTFQPFEVSLAHQASNLLCWLIWKPEFTRYISDEFKSFVLDLAIGSLQDPSTPKTIVIDDLRILSVQTFHPKILTSGKVTLLLQTLKDITSRFNGKSVIAIRLAIYDKLLKQAPSVLAPHANLWMDHLIQGMVNKVKDIRSRALTLGFEISKRLGVNSSISKAIHNIFDLTIESGAKYIDELCARLTAMVTNRDGSVFVPQIWSVIVLLLRKPRYALNAWSHFKQWILVIQKCFNCSDCATKIQAFVAWDCLVYAIQTSDPWKDMTSFLSKPIFLQLERRRDESSTPLVDRAVSSYCNLLYYSFRPSTPYERLDSYWNEYICLPFQQRLGSNGSNQRIACTILAELLWNSHPKVSGERSPIKAEKLKPDDLLRVDCRWVRSRISVILPVFESFFQKAEWSNDAVEESPVELAWTHMLKSLADASSKEIQPSPESMKAIALLLDMLQRVWKGSPASLNANPESNGDLFVKRFCFLLKSMISIIKPLPFTDKLLLKTMQETFLPAQTPTRRQPQKEGIIRSPILHLFGLILSPSHSPISTEYRHLIAELIRLGVSGHPSRGPRLDILCQFTEILCETRTGTIEFVPSLMHEAWKSISSAARECLKERAIGTPSKERDDTIISDCNKIVSILEFGSQFQNTLPEWVELFDSMVATIRTEKGDVAVSSVLERVSESCSRTSSVSVQLITKLLETIVFPNHGIKRLPQFTNAIPSLNQQPTNEVFCEKLLALVCDSLQHVYAKQAGISNTDILALLEAVTRCLEKSPPDYRLLVLEKLQNGLAVWISDSQGQYSASSADKRVPIAVRTLVSTTLRNLRGSGDPNSDLLQRLTGLISSGI</sequence>
<accession>C4JG90</accession>
<keyword evidence="10" id="KW-1185">Reference proteome</keyword>
<evidence type="ECO:0000256" key="1">
    <source>
        <dbReference type="ARBA" id="ARBA00004123"/>
    </source>
</evidence>
<proteinExistence type="predicted"/>
<dbReference type="PANTHER" id="PTHR22928:SF3">
    <property type="entry name" value="TELOMERE-ASSOCIATED PROTEIN RIF1"/>
    <property type="match status" value="1"/>
</dbReference>
<organism evidence="9 10">
    <name type="scientific">Uncinocarpus reesii (strain UAMH 1704)</name>
    <dbReference type="NCBI Taxonomy" id="336963"/>
    <lineage>
        <taxon>Eukaryota</taxon>
        <taxon>Fungi</taxon>
        <taxon>Dikarya</taxon>
        <taxon>Ascomycota</taxon>
        <taxon>Pezizomycotina</taxon>
        <taxon>Eurotiomycetes</taxon>
        <taxon>Eurotiomycetidae</taxon>
        <taxon>Onygenales</taxon>
        <taxon>Onygenaceae</taxon>
        <taxon>Uncinocarpus</taxon>
    </lineage>
</organism>
<name>C4JG90_UNCRE</name>
<dbReference type="AlphaFoldDB" id="C4JG90"/>
<dbReference type="VEuPathDB" id="FungiDB:UREG_02488"/>
<dbReference type="Proteomes" id="UP000002058">
    <property type="component" value="Unassembled WGS sequence"/>
</dbReference>
<evidence type="ECO:0000256" key="2">
    <source>
        <dbReference type="ARBA" id="ARBA00004574"/>
    </source>
</evidence>
<dbReference type="RefSeq" id="XP_002542972.1">
    <property type="nucleotide sequence ID" value="XM_002542926.1"/>
</dbReference>
<evidence type="ECO:0000256" key="5">
    <source>
        <dbReference type="ARBA" id="ARBA00023242"/>
    </source>
</evidence>
<keyword evidence="6" id="KW-0131">Cell cycle</keyword>
<dbReference type="SUPFAM" id="SSF48371">
    <property type="entry name" value="ARM repeat"/>
    <property type="match status" value="1"/>
</dbReference>
<evidence type="ECO:0000256" key="3">
    <source>
        <dbReference type="ARBA" id="ARBA00022454"/>
    </source>
</evidence>
<dbReference type="GO" id="GO:0140445">
    <property type="term" value="C:chromosome, telomeric repeat region"/>
    <property type="evidence" value="ECO:0007669"/>
    <property type="project" value="TreeGrafter"/>
</dbReference>
<dbReference type="OrthoDB" id="5399929at2759"/>
<reference evidence="10" key="1">
    <citation type="journal article" date="2009" name="Genome Res.">
        <title>Comparative genomic analyses of the human fungal pathogens Coccidioides and their relatives.</title>
        <authorList>
            <person name="Sharpton T.J."/>
            <person name="Stajich J.E."/>
            <person name="Rounsley S.D."/>
            <person name="Gardner M.J."/>
            <person name="Wortman J.R."/>
            <person name="Jordar V.S."/>
            <person name="Maiti R."/>
            <person name="Kodira C.D."/>
            <person name="Neafsey D.E."/>
            <person name="Zeng Q."/>
            <person name="Hung C.-Y."/>
            <person name="McMahan C."/>
            <person name="Muszewska A."/>
            <person name="Grynberg M."/>
            <person name="Mandel M.A."/>
            <person name="Kellner E.M."/>
            <person name="Barker B.M."/>
            <person name="Galgiani J.N."/>
            <person name="Orbach M.J."/>
            <person name="Kirkland T.N."/>
            <person name="Cole G.T."/>
            <person name="Henn M.R."/>
            <person name="Birren B.W."/>
            <person name="Taylor J.W."/>
        </authorList>
    </citation>
    <scope>NUCLEOTIDE SEQUENCE [LARGE SCALE GENOMIC DNA]</scope>
    <source>
        <strain evidence="10">UAMH 1704</strain>
    </source>
</reference>
<protein>
    <recommendedName>
        <fullName evidence="8">Telomere-associated protein Rif1 N-terminal domain-containing protein</fullName>
    </recommendedName>
</protein>
<dbReference type="EMBL" id="CH476615">
    <property type="protein sequence ID" value="EEP77639.1"/>
    <property type="molecule type" value="Genomic_DNA"/>
</dbReference>
<feature type="region of interest" description="Disordered" evidence="7">
    <location>
        <begin position="43"/>
        <end position="76"/>
    </location>
</feature>
<evidence type="ECO:0000313" key="10">
    <source>
        <dbReference type="Proteomes" id="UP000002058"/>
    </source>
</evidence>
<keyword evidence="4" id="KW-0779">Telomere</keyword>
<gene>
    <name evidence="9" type="ORF">UREG_02488</name>
</gene>
<dbReference type="OMA" id="QRIACTI"/>
<evidence type="ECO:0000256" key="4">
    <source>
        <dbReference type="ARBA" id="ARBA00022895"/>
    </source>
</evidence>
<dbReference type="InterPro" id="IPR016024">
    <property type="entry name" value="ARM-type_fold"/>
</dbReference>
<keyword evidence="3" id="KW-0158">Chromosome</keyword>
<dbReference type="eggNOG" id="ENOG502QSZW">
    <property type="taxonomic scope" value="Eukaryota"/>
</dbReference>
<evidence type="ECO:0000313" key="9">
    <source>
        <dbReference type="EMBL" id="EEP77639.1"/>
    </source>
</evidence>
<dbReference type="KEGG" id="ure:UREG_02488"/>
<dbReference type="GO" id="GO:0005634">
    <property type="term" value="C:nucleus"/>
    <property type="evidence" value="ECO:0007669"/>
    <property type="project" value="UniProtKB-SubCell"/>
</dbReference>
<comment type="subcellular location">
    <subcellularLocation>
        <location evidence="2">Chromosome</location>
        <location evidence="2">Telomere</location>
    </subcellularLocation>
    <subcellularLocation>
        <location evidence="1">Nucleus</location>
    </subcellularLocation>
</comment>
<evidence type="ECO:0000259" key="8">
    <source>
        <dbReference type="Pfam" id="PF12231"/>
    </source>
</evidence>
<dbReference type="InterPro" id="IPR022031">
    <property type="entry name" value="Rif1_N"/>
</dbReference>
<keyword evidence="5" id="KW-0539">Nucleus</keyword>
<dbReference type="GeneID" id="8443176"/>
<dbReference type="GO" id="GO:0000723">
    <property type="term" value="P:telomere maintenance"/>
    <property type="evidence" value="ECO:0007669"/>
    <property type="project" value="TreeGrafter"/>
</dbReference>
<dbReference type="STRING" id="336963.C4JG90"/>